<comment type="caution">
    <text evidence="2">The sequence shown here is derived from an EMBL/GenBank/DDBJ whole genome shotgun (WGS) entry which is preliminary data.</text>
</comment>
<keyword evidence="1" id="KW-1133">Transmembrane helix</keyword>
<proteinExistence type="predicted"/>
<protein>
    <submittedName>
        <fullName evidence="2">Uncharacterized protein</fullName>
    </submittedName>
</protein>
<feature type="transmembrane region" description="Helical" evidence="1">
    <location>
        <begin position="15"/>
        <end position="33"/>
    </location>
</feature>
<dbReference type="OrthoDB" id="3831145at2"/>
<keyword evidence="1" id="KW-0812">Transmembrane</keyword>
<keyword evidence="3" id="KW-1185">Reference proteome</keyword>
<accession>A0A558ADH0</accession>
<keyword evidence="1" id="KW-0472">Membrane</keyword>
<feature type="transmembrane region" description="Helical" evidence="1">
    <location>
        <begin position="39"/>
        <end position="59"/>
    </location>
</feature>
<dbReference type="Proteomes" id="UP000318578">
    <property type="component" value="Unassembled WGS sequence"/>
</dbReference>
<name>A0A558ADH0_9PSEU</name>
<evidence type="ECO:0000313" key="3">
    <source>
        <dbReference type="Proteomes" id="UP000318578"/>
    </source>
</evidence>
<reference evidence="2 3" key="1">
    <citation type="submission" date="2019-07" db="EMBL/GenBank/DDBJ databases">
        <title>New species of Amycolatopsis and Streptomyces.</title>
        <authorList>
            <person name="Duangmal K."/>
            <person name="Teo W.F.A."/>
            <person name="Lipun K."/>
        </authorList>
    </citation>
    <scope>NUCLEOTIDE SEQUENCE [LARGE SCALE GENOMIC DNA]</scope>
    <source>
        <strain evidence="2 3">JCM 30562</strain>
    </source>
</reference>
<evidence type="ECO:0000256" key="1">
    <source>
        <dbReference type="SAM" id="Phobius"/>
    </source>
</evidence>
<dbReference type="AlphaFoldDB" id="A0A558ADH0"/>
<dbReference type="EMBL" id="VJZA01000019">
    <property type="protein sequence ID" value="TVT22312.1"/>
    <property type="molecule type" value="Genomic_DNA"/>
</dbReference>
<organism evidence="2 3">
    <name type="scientific">Amycolatopsis acidiphila</name>
    <dbReference type="NCBI Taxonomy" id="715473"/>
    <lineage>
        <taxon>Bacteria</taxon>
        <taxon>Bacillati</taxon>
        <taxon>Actinomycetota</taxon>
        <taxon>Actinomycetes</taxon>
        <taxon>Pseudonocardiales</taxon>
        <taxon>Pseudonocardiaceae</taxon>
        <taxon>Amycolatopsis</taxon>
    </lineage>
</organism>
<gene>
    <name evidence="2" type="ORF">FNH06_14150</name>
</gene>
<sequence>MSLPPVSALKAGRNWARIVPAILTVLQVISLVAGRGGSLISYLSATAAVLALVPAFLPASNGYIAAHRR</sequence>
<dbReference type="RefSeq" id="WP_144638385.1">
    <property type="nucleotide sequence ID" value="NZ_BNAX01000006.1"/>
</dbReference>
<evidence type="ECO:0000313" key="2">
    <source>
        <dbReference type="EMBL" id="TVT22312.1"/>
    </source>
</evidence>